<keyword evidence="2" id="KW-0732">Signal</keyword>
<evidence type="ECO:0000259" key="3">
    <source>
        <dbReference type="SMART" id="SM00829"/>
    </source>
</evidence>
<reference evidence="5" key="1">
    <citation type="submission" date="2016-10" db="EMBL/GenBank/DDBJ databases">
        <authorList>
            <person name="Varghese N."/>
        </authorList>
    </citation>
    <scope>NUCLEOTIDE SEQUENCE [LARGE SCALE GENOMIC DNA]</scope>
    <source>
        <strain evidence="5">DSM 24868</strain>
    </source>
</reference>
<dbReference type="PANTHER" id="PTHR44154">
    <property type="entry name" value="QUINONE OXIDOREDUCTASE"/>
    <property type="match status" value="1"/>
</dbReference>
<sequence>MTASTTAQAAAAASAATIAAAASTGDTMTATESTATMRAAVQRRYGGPEHLHVDTVEAPTPGPGEVLIEVRAGGVDRGVWHLMTGRPLLIRVIGFGFRRPGQPIAGEDVSGVVIGIGAGVTRFSLGDEVLGAATGSYAEHAIAKEDRLVRKPASLSFEEAAAVPVSGVAALRTVERAGIQEGQRVLVLGASGGVGSYALQLAVAAGATVTGVASAAKADLVRDLGATDVIDYRSTDVTSLDAEYDVIIDTGGLTPLRRLRRILSPTGTLVIVGGEGGDSITGGSTRALFAPLASLFTRQTLSGLMSVTAAEPLEKLVARIVAGDVRPALTRTYALADASTAIADLAAGRIAGKAVVRVRDAG</sequence>
<dbReference type="SMART" id="SM00829">
    <property type="entry name" value="PKS_ER"/>
    <property type="match status" value="1"/>
</dbReference>
<dbReference type="Proteomes" id="UP000183315">
    <property type="component" value="Unassembled WGS sequence"/>
</dbReference>
<feature type="domain" description="Enoyl reductase (ER)" evidence="3">
    <location>
        <begin position="46"/>
        <end position="356"/>
    </location>
</feature>
<dbReference type="InterPro" id="IPR036291">
    <property type="entry name" value="NAD(P)-bd_dom_sf"/>
</dbReference>
<dbReference type="Gene3D" id="3.40.50.720">
    <property type="entry name" value="NAD(P)-binding Rossmann-like Domain"/>
    <property type="match status" value="1"/>
</dbReference>
<evidence type="ECO:0000313" key="5">
    <source>
        <dbReference type="Proteomes" id="UP000183315"/>
    </source>
</evidence>
<dbReference type="InterPro" id="IPR020843">
    <property type="entry name" value="ER"/>
</dbReference>
<keyword evidence="1" id="KW-0521">NADP</keyword>
<dbReference type="SUPFAM" id="SSF51735">
    <property type="entry name" value="NAD(P)-binding Rossmann-fold domains"/>
    <property type="match status" value="1"/>
</dbReference>
<dbReference type="CDD" id="cd08267">
    <property type="entry name" value="MDR1"/>
    <property type="match status" value="1"/>
</dbReference>
<dbReference type="AlphaFoldDB" id="A0A1H6V635"/>
<dbReference type="GO" id="GO:0016491">
    <property type="term" value="F:oxidoreductase activity"/>
    <property type="evidence" value="ECO:0007669"/>
    <property type="project" value="InterPro"/>
</dbReference>
<dbReference type="RefSeq" id="WP_236623303.1">
    <property type="nucleotide sequence ID" value="NZ_BBLU01000002.1"/>
</dbReference>
<dbReference type="Gene3D" id="3.90.180.10">
    <property type="entry name" value="Medium-chain alcohol dehydrogenases, catalytic domain"/>
    <property type="match status" value="1"/>
</dbReference>
<dbReference type="InterPro" id="IPR013154">
    <property type="entry name" value="ADH-like_N"/>
</dbReference>
<evidence type="ECO:0000313" key="4">
    <source>
        <dbReference type="EMBL" id="SEI95685.1"/>
    </source>
</evidence>
<gene>
    <name evidence="4" type="ORF">SAMN05421637_0540</name>
</gene>
<proteinExistence type="predicted"/>
<dbReference type="InterPro" id="IPR051603">
    <property type="entry name" value="Zinc-ADH_QOR/CCCR"/>
</dbReference>
<dbReference type="Pfam" id="PF08240">
    <property type="entry name" value="ADH_N"/>
    <property type="match status" value="1"/>
</dbReference>
<dbReference type="Pfam" id="PF13602">
    <property type="entry name" value="ADH_zinc_N_2"/>
    <property type="match status" value="1"/>
</dbReference>
<dbReference type="STRING" id="1043493.SAMN05421637_0540"/>
<dbReference type="PANTHER" id="PTHR44154:SF1">
    <property type="entry name" value="QUINONE OXIDOREDUCTASE"/>
    <property type="match status" value="1"/>
</dbReference>
<dbReference type="SUPFAM" id="SSF50129">
    <property type="entry name" value="GroES-like"/>
    <property type="match status" value="1"/>
</dbReference>
<protein>
    <submittedName>
        <fullName evidence="4">NADPH:quinone reductase</fullName>
    </submittedName>
</protein>
<evidence type="ECO:0000256" key="1">
    <source>
        <dbReference type="ARBA" id="ARBA00022857"/>
    </source>
</evidence>
<organism evidence="4 5">
    <name type="scientific">Demequina mangrovi</name>
    <dbReference type="NCBI Taxonomy" id="1043493"/>
    <lineage>
        <taxon>Bacteria</taxon>
        <taxon>Bacillati</taxon>
        <taxon>Actinomycetota</taxon>
        <taxon>Actinomycetes</taxon>
        <taxon>Micrococcales</taxon>
        <taxon>Demequinaceae</taxon>
        <taxon>Demequina</taxon>
    </lineage>
</organism>
<evidence type="ECO:0000256" key="2">
    <source>
        <dbReference type="SAM" id="SignalP"/>
    </source>
</evidence>
<dbReference type="InterPro" id="IPR011032">
    <property type="entry name" value="GroES-like_sf"/>
</dbReference>
<accession>A0A1H6V635</accession>
<dbReference type="eggNOG" id="COG0604">
    <property type="taxonomic scope" value="Bacteria"/>
</dbReference>
<name>A0A1H6V635_9MICO</name>
<feature type="signal peptide" evidence="2">
    <location>
        <begin position="1"/>
        <end position="21"/>
    </location>
</feature>
<keyword evidence="5" id="KW-1185">Reference proteome</keyword>
<feature type="chain" id="PRO_5010296577" evidence="2">
    <location>
        <begin position="22"/>
        <end position="362"/>
    </location>
</feature>
<dbReference type="EMBL" id="FNZI01000001">
    <property type="protein sequence ID" value="SEI95685.1"/>
    <property type="molecule type" value="Genomic_DNA"/>
</dbReference>